<dbReference type="InterPro" id="IPR000884">
    <property type="entry name" value="TSP1_rpt"/>
</dbReference>
<evidence type="ECO:0000256" key="1">
    <source>
        <dbReference type="ARBA" id="ARBA00022729"/>
    </source>
</evidence>
<evidence type="ECO:0000313" key="7">
    <source>
        <dbReference type="Proteomes" id="UP000324632"/>
    </source>
</evidence>
<dbReference type="Pfam" id="PF25031">
    <property type="entry name" value="SBSPON_C"/>
    <property type="match status" value="1"/>
</dbReference>
<dbReference type="Pfam" id="PF19028">
    <property type="entry name" value="TSP1_spondin"/>
    <property type="match status" value="1"/>
</dbReference>
<evidence type="ECO:0000256" key="4">
    <source>
        <dbReference type="SAM" id="SignalP"/>
    </source>
</evidence>
<dbReference type="InterPro" id="IPR001212">
    <property type="entry name" value="Somatomedin_B_dom"/>
</dbReference>
<dbReference type="EMBL" id="SOYY01000022">
    <property type="protein sequence ID" value="KAA0704829.1"/>
    <property type="molecule type" value="Genomic_DNA"/>
</dbReference>
<dbReference type="InterPro" id="IPR036383">
    <property type="entry name" value="TSP1_rpt_sf"/>
</dbReference>
<proteinExistence type="predicted"/>
<dbReference type="AlphaFoldDB" id="A0A5A9N780"/>
<dbReference type="FunFam" id="2.20.100.10:FF:000019">
    <property type="entry name" value="Thrombospondin type 1 domain containing 7A"/>
    <property type="match status" value="1"/>
</dbReference>
<feature type="signal peptide" evidence="4">
    <location>
        <begin position="1"/>
        <end position="25"/>
    </location>
</feature>
<name>A0A5A9N780_9TELE</name>
<dbReference type="InterPro" id="IPR056801">
    <property type="entry name" value="SBSPON_C"/>
</dbReference>
<keyword evidence="2" id="KW-1015">Disulfide bond</keyword>
<evidence type="ECO:0000259" key="5">
    <source>
        <dbReference type="PROSITE" id="PS50958"/>
    </source>
</evidence>
<dbReference type="PROSITE" id="PS50092">
    <property type="entry name" value="TSP1"/>
    <property type="match status" value="1"/>
</dbReference>
<dbReference type="Gene3D" id="2.20.100.10">
    <property type="entry name" value="Thrombospondin type-1 (TSP1) repeat"/>
    <property type="match status" value="1"/>
</dbReference>
<dbReference type="PROSITE" id="PS50958">
    <property type="entry name" value="SMB_2"/>
    <property type="match status" value="1"/>
</dbReference>
<evidence type="ECO:0000313" key="6">
    <source>
        <dbReference type="EMBL" id="KAA0704829.1"/>
    </source>
</evidence>
<dbReference type="Proteomes" id="UP000324632">
    <property type="component" value="Chromosome 22"/>
</dbReference>
<keyword evidence="7" id="KW-1185">Reference proteome</keyword>
<comment type="caution">
    <text evidence="6">The sequence shown here is derived from an EMBL/GenBank/DDBJ whole genome shotgun (WGS) entry which is preliminary data.</text>
</comment>
<evidence type="ECO:0000256" key="2">
    <source>
        <dbReference type="ARBA" id="ARBA00023157"/>
    </source>
</evidence>
<dbReference type="InterPro" id="IPR044004">
    <property type="entry name" value="TSP1_spondin_dom"/>
</dbReference>
<dbReference type="SUPFAM" id="SSF82895">
    <property type="entry name" value="TSP-1 type 1 repeat"/>
    <property type="match status" value="1"/>
</dbReference>
<feature type="domain" description="SMB" evidence="5">
    <location>
        <begin position="23"/>
        <end position="78"/>
    </location>
</feature>
<dbReference type="PANTHER" id="PTHR20920">
    <property type="entry name" value="RPE-SPONDIN"/>
    <property type="match status" value="1"/>
</dbReference>
<gene>
    <name evidence="6" type="ORF">E1301_Tti000856</name>
</gene>
<evidence type="ECO:0000256" key="3">
    <source>
        <dbReference type="ARBA" id="ARBA00023180"/>
    </source>
</evidence>
<dbReference type="PANTHER" id="PTHR20920:SF2">
    <property type="entry name" value="SOMATOMEDIN-B AND THROMBOSPONDIN TYPE-1 DOMAIN-CONTAINING PROTEIN"/>
    <property type="match status" value="1"/>
</dbReference>
<accession>A0A5A9N780</accession>
<keyword evidence="3" id="KW-0325">Glycoprotein</keyword>
<feature type="chain" id="PRO_5023016185" evidence="4">
    <location>
        <begin position="26"/>
        <end position="274"/>
    </location>
</feature>
<sequence>MGLLVELNAWLFVVLLFGINHFAEGGCSGRCCQGIDRTCFTSDWRMDRVYGTCYCDERCVKTKDCCFDYPTACPAQPCVMSEWSHWSGCAQPCQPSFRVRRRRIQIKPHNSDQVCPMLEEQAGCMEYQDRQGDFCTQTQGTAFITTMEYSKGRTHDLYGAPVNPGVNAVKHNIAYFSFCMEFKLESLTPQCMVEDRPYTRWMQYLREGYTICVSCQPPAMSNHSRSCQGDATLAERNELLHWQAVGSPRCRGTWRKVQRLEHCSCPLVHSFIFI</sequence>
<reference evidence="6 7" key="1">
    <citation type="journal article" date="2019" name="Mol. Ecol. Resour.">
        <title>Chromosome-level genome assembly of Triplophysa tibetana, a fish adapted to the harsh high-altitude environment of the Tibetan Plateau.</title>
        <authorList>
            <person name="Yang X."/>
            <person name="Liu H."/>
            <person name="Ma Z."/>
            <person name="Zou Y."/>
            <person name="Zou M."/>
            <person name="Mao Y."/>
            <person name="Li X."/>
            <person name="Wang H."/>
            <person name="Chen T."/>
            <person name="Wang W."/>
            <person name="Yang R."/>
        </authorList>
    </citation>
    <scope>NUCLEOTIDE SEQUENCE [LARGE SCALE GENOMIC DNA]</scope>
    <source>
        <strain evidence="6">TTIB1903HZAU</strain>
        <tissue evidence="6">Muscle</tissue>
    </source>
</reference>
<dbReference type="InterPro" id="IPR039942">
    <property type="entry name" value="SBSPO"/>
</dbReference>
<dbReference type="PROSITE" id="PS00524">
    <property type="entry name" value="SMB_1"/>
    <property type="match status" value="1"/>
</dbReference>
<organism evidence="6 7">
    <name type="scientific">Triplophysa tibetana</name>
    <dbReference type="NCBI Taxonomy" id="1572043"/>
    <lineage>
        <taxon>Eukaryota</taxon>
        <taxon>Metazoa</taxon>
        <taxon>Chordata</taxon>
        <taxon>Craniata</taxon>
        <taxon>Vertebrata</taxon>
        <taxon>Euteleostomi</taxon>
        <taxon>Actinopterygii</taxon>
        <taxon>Neopterygii</taxon>
        <taxon>Teleostei</taxon>
        <taxon>Ostariophysi</taxon>
        <taxon>Cypriniformes</taxon>
        <taxon>Nemacheilidae</taxon>
        <taxon>Triplophysa</taxon>
    </lineage>
</organism>
<keyword evidence="1 4" id="KW-0732">Signal</keyword>
<protein>
    <submittedName>
        <fullName evidence="6">Somatomedin-B and thrombospondin type-1 domain-containing protein RPE-spondin</fullName>
    </submittedName>
</protein>